<feature type="compositionally biased region" description="Low complexity" evidence="1">
    <location>
        <begin position="137"/>
        <end position="158"/>
    </location>
</feature>
<dbReference type="Gene3D" id="3.40.80.10">
    <property type="entry name" value="Peptidoglycan recognition protein-like"/>
    <property type="match status" value="1"/>
</dbReference>
<sequence>MAVLTRRLLLGGTATDNTRDRSEALDAGDRMVEGAHRTGQNRESVGIENESACTDRPPTAARWAALVWLGARVCERCGTEPAEIDGHHDHGDGTVRPGDARHARLPLLRAHVAARQPVTSAPSATASLTARCPRQSGPATATRLPGPTPAARAAGPAP</sequence>
<keyword evidence="4" id="KW-1185">Reference proteome</keyword>
<dbReference type="STRING" id="446462.Amir_5009"/>
<dbReference type="EMBL" id="CP001630">
    <property type="protein sequence ID" value="ACU38832.1"/>
    <property type="molecule type" value="Genomic_DNA"/>
</dbReference>
<feature type="domain" description="N-acetylmuramoyl-L-alanine amidase" evidence="2">
    <location>
        <begin position="28"/>
        <end position="98"/>
    </location>
</feature>
<dbReference type="InterPro" id="IPR036505">
    <property type="entry name" value="Amidase/PGRP_sf"/>
</dbReference>
<evidence type="ECO:0000256" key="1">
    <source>
        <dbReference type="SAM" id="MobiDB-lite"/>
    </source>
</evidence>
<dbReference type="InterPro" id="IPR002502">
    <property type="entry name" value="Amidase_domain"/>
</dbReference>
<dbReference type="GO" id="GO:0009253">
    <property type="term" value="P:peptidoglycan catabolic process"/>
    <property type="evidence" value="ECO:0007669"/>
    <property type="project" value="InterPro"/>
</dbReference>
<feature type="region of interest" description="Disordered" evidence="1">
    <location>
        <begin position="35"/>
        <end position="55"/>
    </location>
</feature>
<dbReference type="HOGENOM" id="CLU_1665685_0_0_11"/>
<name>C6WS12_ACTMD</name>
<dbReference type="SUPFAM" id="SSF55846">
    <property type="entry name" value="N-acetylmuramoyl-L-alanine amidase-like"/>
    <property type="match status" value="1"/>
</dbReference>
<dbReference type="Pfam" id="PF01510">
    <property type="entry name" value="Amidase_2"/>
    <property type="match status" value="1"/>
</dbReference>
<proteinExistence type="predicted"/>
<evidence type="ECO:0000313" key="3">
    <source>
        <dbReference type="EMBL" id="ACU38832.1"/>
    </source>
</evidence>
<dbReference type="RefSeq" id="WP_015803719.1">
    <property type="nucleotide sequence ID" value="NC_013093.1"/>
</dbReference>
<reference evidence="3 4" key="1">
    <citation type="journal article" date="2009" name="Stand. Genomic Sci.">
        <title>Complete genome sequence of Actinosynnema mirum type strain (101).</title>
        <authorList>
            <person name="Land M."/>
            <person name="Lapidus A."/>
            <person name="Mayilraj S."/>
            <person name="Chen F."/>
            <person name="Copeland A."/>
            <person name="Del Rio T.G."/>
            <person name="Nolan M."/>
            <person name="Lucas S."/>
            <person name="Tice H."/>
            <person name="Cheng J.F."/>
            <person name="Chertkov O."/>
            <person name="Bruce D."/>
            <person name="Goodwin L."/>
            <person name="Pitluck S."/>
            <person name="Rohde M."/>
            <person name="Goker M."/>
            <person name="Pati A."/>
            <person name="Ivanova N."/>
            <person name="Mavromatis K."/>
            <person name="Chen A."/>
            <person name="Palaniappan K."/>
            <person name="Hauser L."/>
            <person name="Chang Y.J."/>
            <person name="Jeffries C.C."/>
            <person name="Brettin T."/>
            <person name="Detter J.C."/>
            <person name="Han C."/>
            <person name="Chain P."/>
            <person name="Tindall B.J."/>
            <person name="Bristow J."/>
            <person name="Eisen J.A."/>
            <person name="Markowitz V."/>
            <person name="Hugenholtz P."/>
            <person name="Kyrpides N.C."/>
            <person name="Klenk H.P."/>
        </authorList>
    </citation>
    <scope>NUCLEOTIDE SEQUENCE [LARGE SCALE GENOMIC DNA]</scope>
    <source>
        <strain evidence="4">ATCC 29888 / DSM 43827 / JCM 3225 / NBRC 14064 / NCIMB 13271 / NRRL B-12336 / IMRU 3971 / 101</strain>
    </source>
</reference>
<gene>
    <name evidence="3" type="ordered locus">Amir_5009</name>
</gene>
<accession>C6WS12</accession>
<dbReference type="GO" id="GO:0008745">
    <property type="term" value="F:N-acetylmuramoyl-L-alanine amidase activity"/>
    <property type="evidence" value="ECO:0007669"/>
    <property type="project" value="InterPro"/>
</dbReference>
<dbReference type="Proteomes" id="UP000002213">
    <property type="component" value="Chromosome"/>
</dbReference>
<feature type="region of interest" description="Disordered" evidence="1">
    <location>
        <begin position="81"/>
        <end position="101"/>
    </location>
</feature>
<dbReference type="AlphaFoldDB" id="C6WS12"/>
<evidence type="ECO:0000313" key="4">
    <source>
        <dbReference type="Proteomes" id="UP000002213"/>
    </source>
</evidence>
<protein>
    <recommendedName>
        <fullName evidence="2">N-acetylmuramoyl-L-alanine amidase domain-containing protein</fullName>
    </recommendedName>
</protein>
<organism evidence="3 4">
    <name type="scientific">Actinosynnema mirum (strain ATCC 29888 / DSM 43827 / JCM 3225 / NBRC 14064 / NCIMB 13271 / NRRL B-12336 / IMRU 3971 / 101)</name>
    <dbReference type="NCBI Taxonomy" id="446462"/>
    <lineage>
        <taxon>Bacteria</taxon>
        <taxon>Bacillati</taxon>
        <taxon>Actinomycetota</taxon>
        <taxon>Actinomycetes</taxon>
        <taxon>Pseudonocardiales</taxon>
        <taxon>Pseudonocardiaceae</taxon>
        <taxon>Actinosynnema</taxon>
    </lineage>
</organism>
<dbReference type="eggNOG" id="COG3023">
    <property type="taxonomic scope" value="Bacteria"/>
</dbReference>
<dbReference type="KEGG" id="ami:Amir_5009"/>
<feature type="compositionally biased region" description="Low complexity" evidence="1">
    <location>
        <begin position="119"/>
        <end position="130"/>
    </location>
</feature>
<evidence type="ECO:0000259" key="2">
    <source>
        <dbReference type="Pfam" id="PF01510"/>
    </source>
</evidence>
<feature type="region of interest" description="Disordered" evidence="1">
    <location>
        <begin position="115"/>
        <end position="158"/>
    </location>
</feature>